<dbReference type="Proteomes" id="UP000293483">
    <property type="component" value="Unassembled WGS sequence"/>
</dbReference>
<accession>A0A4Q7AYA0</accession>
<name>A0A4Q7AYA0_9GAMM</name>
<evidence type="ECO:0008006" key="3">
    <source>
        <dbReference type="Google" id="ProtNLM"/>
    </source>
</evidence>
<dbReference type="RefSeq" id="WP_130144325.1">
    <property type="nucleotide sequence ID" value="NZ_SGSU01000004.1"/>
</dbReference>
<organism evidence="1 2">
    <name type="scientific">Acinetobacter bouvetii</name>
    <dbReference type="NCBI Taxonomy" id="202951"/>
    <lineage>
        <taxon>Bacteria</taxon>
        <taxon>Pseudomonadati</taxon>
        <taxon>Pseudomonadota</taxon>
        <taxon>Gammaproteobacteria</taxon>
        <taxon>Moraxellales</taxon>
        <taxon>Moraxellaceae</taxon>
        <taxon>Acinetobacter</taxon>
    </lineage>
</organism>
<dbReference type="PROSITE" id="PS51257">
    <property type="entry name" value="PROKAR_LIPOPROTEIN"/>
    <property type="match status" value="1"/>
</dbReference>
<protein>
    <recommendedName>
        <fullName evidence="3">Lipoprotein</fullName>
    </recommendedName>
</protein>
<sequence>MPNKFHVLALSAVLTFPALTGCQRISQHSAAWPDQVLALLGKEKKPELHVEGTAEVSKAAQLRLEKLLNHLPTNQWVYLENAQQGTADLQNKSDQNVILSLRLNCKITSQRPSFSLSGADGKTLLNAYDDSAGTVQFLLDNKNFGNPFDQHHAKKLENFKRALMPAKNIKIFNASKLYAFQNNQAELLQKPVSCREP</sequence>
<comment type="caution">
    <text evidence="1">The sequence shown here is derived from an EMBL/GenBank/DDBJ whole genome shotgun (WGS) entry which is preliminary data.</text>
</comment>
<reference evidence="1 2" key="1">
    <citation type="submission" date="2019-02" db="EMBL/GenBank/DDBJ databases">
        <title>The Batch Genome Submission of Acinetobacter spp. strains.</title>
        <authorList>
            <person name="Qin J."/>
            <person name="Hu Y."/>
            <person name="Ye H."/>
            <person name="Wei L."/>
            <person name="Feng Y."/>
            <person name="Zong Z."/>
        </authorList>
    </citation>
    <scope>NUCLEOTIDE SEQUENCE [LARGE SCALE GENOMIC DNA]</scope>
    <source>
        <strain evidence="1 2">WCHABo060081</strain>
    </source>
</reference>
<proteinExistence type="predicted"/>
<dbReference type="AlphaFoldDB" id="A0A4Q7AYA0"/>
<dbReference type="STRING" id="202951.GCA_001485025_01984"/>
<gene>
    <name evidence="1" type="ORF">EXE25_04545</name>
</gene>
<dbReference type="EMBL" id="SGSU01000004">
    <property type="protein sequence ID" value="RZG68328.1"/>
    <property type="molecule type" value="Genomic_DNA"/>
</dbReference>
<evidence type="ECO:0000313" key="1">
    <source>
        <dbReference type="EMBL" id="RZG68328.1"/>
    </source>
</evidence>
<evidence type="ECO:0000313" key="2">
    <source>
        <dbReference type="Proteomes" id="UP000293483"/>
    </source>
</evidence>